<dbReference type="FunFam" id="3.30.830.10:FF:000004">
    <property type="entry name" value="Putative insulin-degrading enzyme"/>
    <property type="match status" value="1"/>
</dbReference>
<evidence type="ECO:0000259" key="9">
    <source>
        <dbReference type="Pfam" id="PF05193"/>
    </source>
</evidence>
<proteinExistence type="inferred from homology"/>
<dbReference type="STRING" id="683960.A0A1E3PB72"/>
<feature type="domain" description="Peptidase M16 middle/third" evidence="10">
    <location>
        <begin position="378"/>
        <end position="657"/>
    </location>
</feature>
<evidence type="ECO:0000256" key="1">
    <source>
        <dbReference type="ARBA" id="ARBA00007261"/>
    </source>
</evidence>
<dbReference type="FunFam" id="3.30.830.10:FF:000005">
    <property type="entry name" value="nardilysin isoform X1"/>
    <property type="match status" value="1"/>
</dbReference>
<keyword evidence="5" id="KW-0862">Zinc</keyword>
<gene>
    <name evidence="12" type="ORF">WICANDRAFT_60720</name>
</gene>
<feature type="domain" description="Peptidase M16 N-terminal" evidence="8">
    <location>
        <begin position="32"/>
        <end position="167"/>
    </location>
</feature>
<dbReference type="PANTHER" id="PTHR43690">
    <property type="entry name" value="NARDILYSIN"/>
    <property type="match status" value="1"/>
</dbReference>
<evidence type="ECO:0000256" key="2">
    <source>
        <dbReference type="ARBA" id="ARBA00022670"/>
    </source>
</evidence>
<feature type="domain" description="Peptidase M16 C-terminal" evidence="9">
    <location>
        <begin position="194"/>
        <end position="372"/>
    </location>
</feature>
<dbReference type="GO" id="GO:0005829">
    <property type="term" value="C:cytosol"/>
    <property type="evidence" value="ECO:0007669"/>
    <property type="project" value="TreeGrafter"/>
</dbReference>
<dbReference type="GO" id="GO:0051603">
    <property type="term" value="P:proteolysis involved in protein catabolic process"/>
    <property type="evidence" value="ECO:0007669"/>
    <property type="project" value="TreeGrafter"/>
</dbReference>
<dbReference type="Pfam" id="PF00675">
    <property type="entry name" value="Peptidase_M16"/>
    <property type="match status" value="1"/>
</dbReference>
<dbReference type="InterPro" id="IPR050626">
    <property type="entry name" value="Peptidase_M16"/>
</dbReference>
<dbReference type="EMBL" id="KV454208">
    <property type="protein sequence ID" value="ODQ62663.1"/>
    <property type="molecule type" value="Genomic_DNA"/>
</dbReference>
<dbReference type="InterPro" id="IPR011249">
    <property type="entry name" value="Metalloenz_LuxS/M16"/>
</dbReference>
<accession>A0A1E3PB72</accession>
<dbReference type="GO" id="GO:0005759">
    <property type="term" value="C:mitochondrial matrix"/>
    <property type="evidence" value="ECO:0007669"/>
    <property type="project" value="EnsemblFungi"/>
</dbReference>
<dbReference type="Pfam" id="PF05193">
    <property type="entry name" value="Peptidase_M16_C"/>
    <property type="match status" value="1"/>
</dbReference>
<evidence type="ECO:0000256" key="4">
    <source>
        <dbReference type="ARBA" id="ARBA00022801"/>
    </source>
</evidence>
<dbReference type="Pfam" id="PF22456">
    <property type="entry name" value="PqqF-like_C_4"/>
    <property type="match status" value="1"/>
</dbReference>
<dbReference type="InterPro" id="IPR007863">
    <property type="entry name" value="Peptidase_M16_C"/>
</dbReference>
<evidence type="ECO:0000256" key="6">
    <source>
        <dbReference type="ARBA" id="ARBA00023049"/>
    </source>
</evidence>
<organism evidence="12 13">
    <name type="scientific">Wickerhamomyces anomalus (strain ATCC 58044 / CBS 1984 / NCYC 433 / NRRL Y-366-8)</name>
    <name type="common">Yeast</name>
    <name type="synonym">Hansenula anomala</name>
    <dbReference type="NCBI Taxonomy" id="683960"/>
    <lineage>
        <taxon>Eukaryota</taxon>
        <taxon>Fungi</taxon>
        <taxon>Dikarya</taxon>
        <taxon>Ascomycota</taxon>
        <taxon>Saccharomycotina</taxon>
        <taxon>Saccharomycetes</taxon>
        <taxon>Phaffomycetales</taxon>
        <taxon>Wickerhamomycetaceae</taxon>
        <taxon>Wickerhamomyces</taxon>
    </lineage>
</organism>
<evidence type="ECO:0000256" key="5">
    <source>
        <dbReference type="ARBA" id="ARBA00022833"/>
    </source>
</evidence>
<dbReference type="GO" id="GO:0007323">
    <property type="term" value="P:peptide pheromone maturation"/>
    <property type="evidence" value="ECO:0007669"/>
    <property type="project" value="EnsemblFungi"/>
</dbReference>
<dbReference type="GO" id="GO:0004222">
    <property type="term" value="F:metalloendopeptidase activity"/>
    <property type="evidence" value="ECO:0007669"/>
    <property type="project" value="EnsemblFungi"/>
</dbReference>
<dbReference type="InterPro" id="IPR001431">
    <property type="entry name" value="Pept_M16_Zn_BS"/>
</dbReference>
<keyword evidence="6" id="KW-0482">Metalloprotease</keyword>
<evidence type="ECO:0000313" key="12">
    <source>
        <dbReference type="EMBL" id="ODQ62663.1"/>
    </source>
</evidence>
<dbReference type="PANTHER" id="PTHR43690:SF18">
    <property type="entry name" value="INSULIN-DEGRADING ENZYME-RELATED"/>
    <property type="match status" value="1"/>
</dbReference>
<evidence type="ECO:0000259" key="8">
    <source>
        <dbReference type="Pfam" id="PF00675"/>
    </source>
</evidence>
<keyword evidence="4" id="KW-0378">Hydrolase</keyword>
<evidence type="ECO:0000256" key="7">
    <source>
        <dbReference type="RuleBase" id="RU004447"/>
    </source>
</evidence>
<evidence type="ECO:0000259" key="10">
    <source>
        <dbReference type="Pfam" id="PF16187"/>
    </source>
</evidence>
<name>A0A1E3PB72_WICAA</name>
<dbReference type="Pfam" id="PF16187">
    <property type="entry name" value="Peptidase_M16_M"/>
    <property type="match status" value="1"/>
</dbReference>
<evidence type="ECO:0000313" key="13">
    <source>
        <dbReference type="Proteomes" id="UP000094112"/>
    </source>
</evidence>
<protein>
    <submittedName>
        <fullName evidence="12">Uncharacterized protein</fullName>
    </submittedName>
</protein>
<dbReference type="InterPro" id="IPR032632">
    <property type="entry name" value="Peptidase_M16_M"/>
</dbReference>
<dbReference type="InterPro" id="IPR054734">
    <property type="entry name" value="PqqF-like_C_4"/>
</dbReference>
<dbReference type="FunFam" id="3.30.830.10:FF:000003">
    <property type="entry name" value="Insulin-degrading enzyme"/>
    <property type="match status" value="1"/>
</dbReference>
<dbReference type="Gene3D" id="3.30.830.10">
    <property type="entry name" value="Metalloenzyme, LuxS/M16 peptidase-like"/>
    <property type="match status" value="4"/>
</dbReference>
<dbReference type="AlphaFoldDB" id="A0A1E3PB72"/>
<dbReference type="PROSITE" id="PS00143">
    <property type="entry name" value="INSULINASE"/>
    <property type="match status" value="1"/>
</dbReference>
<comment type="similarity">
    <text evidence="1 7">Belongs to the peptidase M16 family.</text>
</comment>
<sequence length="961" mass="110613">MATFNTSNSIQKPDLDDRSYKTIKLNNGLTALLISDAKTDKSAAALDVNVGAFSDYEHLPGLAHFCEHLLFMGTKKYPSENEYSSFLANHGGHSNAYTAAEDTNYYFEVNHQYLEGALDRFSQFFISPLFDPSCKDREIRAVDSENKKNLQNDMWRLYQLEKSLSNPVHPYHKFSTGNLVTLGEIPESQGIDVREELLKFYKESYSANLMKLAIIGREDLPTLEKWVVEKFSEIPDSNIPKPKFEGKPYTEKECKKLIKAKPVMSKNKLSLAFVAPDHDKHWEVHTPHYFSHLVGHEGKGSLLAFLKSKGWANGLSAGGYTISEGCGQFGVDVDLTETGLKNYEEVLYVVFQYIELLRVSLPQKWIYDELKEVSEMNFRFRQKTSPSATVSKLAKDLQKSHIPDEFVLSRSVLRRYDPDLIVEYGNYLTVDNVRVTLISQNVETDQTEKWYGTEYSIEDFSDELVSKIRKPSLNGHLHLPTENEFIPTKFDVEILKDAVPLKKPALLKVNEKFRFWYKKDDQFWVPKAYIQLLINLPVTVSTPVNNVLTNLFIDLVDDALTDISYQAELAGLSFALHSGKEGLVLEVSGYNEKAPVLLNEVVKKLITFRPTEDRFNVFKEKILRNFRNFGYKVPYSQISSVFSNLLNERVWDVEEKIPILEQITFEDLQNFVPLIFKQAFVETLIEGNFHTKEAHEIIDIIEKSFNGLPLTKSQKIKPRSYWIPENKTYRYEKLLADDKNTNTCVQYFIQVGELAQRELQCITELLAQLIKEPAFDTLRTKEQLGYIVFSGLQESRTTFGIRVIVQSERNAAYLESRIESFFNQYYNTLKELSEEEFEKNKEALISRKLETLKNLGHENNRFLRAISNGFYDFLHNERESETLKTITKQEMVDFYENKILGSKSKLIINLHAKANTDHEKVEGYPTGEVVEDIGSLRSSLYMTPAAKPVEDLIPENFQPKL</sequence>
<dbReference type="InterPro" id="IPR011765">
    <property type="entry name" value="Pept_M16_N"/>
</dbReference>
<keyword evidence="3" id="KW-0479">Metal-binding</keyword>
<keyword evidence="13" id="KW-1185">Reference proteome</keyword>
<evidence type="ECO:0000256" key="3">
    <source>
        <dbReference type="ARBA" id="ARBA00022723"/>
    </source>
</evidence>
<dbReference type="SUPFAM" id="SSF63411">
    <property type="entry name" value="LuxS/MPP-like metallohydrolase"/>
    <property type="match status" value="4"/>
</dbReference>
<dbReference type="RefSeq" id="XP_019041870.1">
    <property type="nucleotide sequence ID" value="XM_019183042.1"/>
</dbReference>
<dbReference type="OrthoDB" id="952271at2759"/>
<reference evidence="12 13" key="1">
    <citation type="journal article" date="2016" name="Proc. Natl. Acad. Sci. U.S.A.">
        <title>Comparative genomics of biotechnologically important yeasts.</title>
        <authorList>
            <person name="Riley R."/>
            <person name="Haridas S."/>
            <person name="Wolfe K.H."/>
            <person name="Lopes M.R."/>
            <person name="Hittinger C.T."/>
            <person name="Goeker M."/>
            <person name="Salamov A.A."/>
            <person name="Wisecaver J.H."/>
            <person name="Long T.M."/>
            <person name="Calvey C.H."/>
            <person name="Aerts A.L."/>
            <person name="Barry K.W."/>
            <person name="Choi C."/>
            <person name="Clum A."/>
            <person name="Coughlan A.Y."/>
            <person name="Deshpande S."/>
            <person name="Douglass A.P."/>
            <person name="Hanson S.J."/>
            <person name="Klenk H.-P."/>
            <person name="LaButti K.M."/>
            <person name="Lapidus A."/>
            <person name="Lindquist E.A."/>
            <person name="Lipzen A.M."/>
            <person name="Meier-Kolthoff J.P."/>
            <person name="Ohm R.A."/>
            <person name="Otillar R.P."/>
            <person name="Pangilinan J.L."/>
            <person name="Peng Y."/>
            <person name="Rokas A."/>
            <person name="Rosa C.A."/>
            <person name="Scheuner C."/>
            <person name="Sibirny A.A."/>
            <person name="Slot J.C."/>
            <person name="Stielow J.B."/>
            <person name="Sun H."/>
            <person name="Kurtzman C.P."/>
            <person name="Blackwell M."/>
            <person name="Grigoriev I.V."/>
            <person name="Jeffries T.W."/>
        </authorList>
    </citation>
    <scope>NUCLEOTIDE SEQUENCE [LARGE SCALE GENOMIC DNA]</scope>
    <source>
        <strain evidence="13">ATCC 58044 / CBS 1984 / NCYC 433 / NRRL Y-366-8</strain>
    </source>
</reference>
<dbReference type="GO" id="GO:0043171">
    <property type="term" value="P:peptide catabolic process"/>
    <property type="evidence" value="ECO:0007669"/>
    <property type="project" value="TreeGrafter"/>
</dbReference>
<dbReference type="GO" id="GO:0046872">
    <property type="term" value="F:metal ion binding"/>
    <property type="evidence" value="ECO:0007669"/>
    <property type="project" value="UniProtKB-KW"/>
</dbReference>
<keyword evidence="2" id="KW-0645">Protease</keyword>
<feature type="domain" description="Coenzyme PQQ synthesis protein F-like C-terminal lobe" evidence="11">
    <location>
        <begin position="765"/>
        <end position="862"/>
    </location>
</feature>
<dbReference type="Proteomes" id="UP000094112">
    <property type="component" value="Unassembled WGS sequence"/>
</dbReference>
<dbReference type="GeneID" id="30200288"/>
<evidence type="ECO:0000259" key="11">
    <source>
        <dbReference type="Pfam" id="PF22456"/>
    </source>
</evidence>
<dbReference type="GO" id="GO:0034982">
    <property type="term" value="P:mitochondrial protein processing"/>
    <property type="evidence" value="ECO:0007669"/>
    <property type="project" value="EnsemblFungi"/>
</dbReference>